<dbReference type="GO" id="GO:0002143">
    <property type="term" value="P:tRNA wobble position uridine thiolation"/>
    <property type="evidence" value="ECO:0007669"/>
    <property type="project" value="TreeGrafter"/>
</dbReference>
<dbReference type="GO" id="GO:0000049">
    <property type="term" value="F:tRNA binding"/>
    <property type="evidence" value="ECO:0007669"/>
    <property type="project" value="UniProtKB-UniRule"/>
</dbReference>
<proteinExistence type="inferred from homology"/>
<keyword evidence="9 11" id="KW-0694">RNA-binding</keyword>
<dbReference type="GO" id="GO:0032447">
    <property type="term" value="P:protein urmylation"/>
    <property type="evidence" value="ECO:0007669"/>
    <property type="project" value="UniProtKB-UniRule"/>
</dbReference>
<comment type="subunit">
    <text evidence="10">Homo/heterodimer, or complexes of higher-order. The structure of beta-crystallin oligomers seems to be stabilized through interactions between the N-terminal arms.</text>
</comment>
<organism evidence="13 14">
    <name type="scientific">Lates japonicus</name>
    <name type="common">Japanese lates</name>
    <dbReference type="NCBI Taxonomy" id="270547"/>
    <lineage>
        <taxon>Eukaryota</taxon>
        <taxon>Metazoa</taxon>
        <taxon>Chordata</taxon>
        <taxon>Craniata</taxon>
        <taxon>Vertebrata</taxon>
        <taxon>Euteleostomi</taxon>
        <taxon>Actinopterygii</taxon>
        <taxon>Neopterygii</taxon>
        <taxon>Teleostei</taxon>
        <taxon>Neoteleostei</taxon>
        <taxon>Acanthomorphata</taxon>
        <taxon>Carangaria</taxon>
        <taxon>Carangaria incertae sedis</taxon>
        <taxon>Centropomidae</taxon>
        <taxon>Lates</taxon>
    </lineage>
</organism>
<dbReference type="EC" id="2.7.7.-" evidence="11"/>
<dbReference type="AlphaFoldDB" id="A0AAD3MEC1"/>
<dbReference type="InterPro" id="IPR020554">
    <property type="entry name" value="UPF0021_CS"/>
</dbReference>
<dbReference type="FunFam" id="2.60.20.10:FF:000002">
    <property type="entry name" value="Crystallin, beta B2"/>
    <property type="match status" value="1"/>
</dbReference>
<dbReference type="PANTHER" id="PTHR11807">
    <property type="entry name" value="ATPASES OF THE PP SUPERFAMILY-RELATED"/>
    <property type="match status" value="1"/>
</dbReference>
<comment type="pathway">
    <text evidence="11">tRNA modification; 5-methoxycarbonylmethyl-2-thiouridine-tRNA biosynthesis.</text>
</comment>
<comment type="function">
    <text evidence="1">Crystallins are the dominant structural components of the vertebrate eye lens.</text>
</comment>
<dbReference type="InterPro" id="IPR011024">
    <property type="entry name" value="G_crystallin-like"/>
</dbReference>
<evidence type="ECO:0000256" key="5">
    <source>
        <dbReference type="ARBA" id="ARBA00022613"/>
    </source>
</evidence>
<evidence type="ECO:0000256" key="8">
    <source>
        <dbReference type="ARBA" id="ARBA00022737"/>
    </source>
</evidence>
<dbReference type="PROSITE" id="PS01263">
    <property type="entry name" value="UPF0021"/>
    <property type="match status" value="1"/>
</dbReference>
<dbReference type="NCBIfam" id="TIGR00269">
    <property type="entry name" value="TIGR00269 family protein"/>
    <property type="match status" value="1"/>
</dbReference>
<comment type="similarity">
    <text evidence="2">Belongs to the beta/gamma-crystallin family.</text>
</comment>
<dbReference type="Gene3D" id="2.60.20.10">
    <property type="entry name" value="Crystallins"/>
    <property type="match status" value="2"/>
</dbReference>
<dbReference type="FunFam" id="3.40.50.620:FF:000054">
    <property type="entry name" value="Cytoplasmic tRNA 2-thiolation protein 1"/>
    <property type="match status" value="1"/>
</dbReference>
<dbReference type="SUPFAM" id="SSF52402">
    <property type="entry name" value="Adenine nucleotide alpha hydrolases-like"/>
    <property type="match status" value="1"/>
</dbReference>
<keyword evidence="5" id="KW-0273">Eye lens protein</keyword>
<dbReference type="GO" id="GO:0016779">
    <property type="term" value="F:nucleotidyltransferase activity"/>
    <property type="evidence" value="ECO:0007669"/>
    <property type="project" value="UniProtKB-UniRule"/>
</dbReference>
<evidence type="ECO:0000256" key="10">
    <source>
        <dbReference type="ARBA" id="ARBA00025922"/>
    </source>
</evidence>
<dbReference type="PRINTS" id="PR01367">
    <property type="entry name" value="BGCRYSTALLIN"/>
</dbReference>
<protein>
    <recommendedName>
        <fullName evidence="11">Cytoplasmic tRNA 2-thiolation protein 1</fullName>
        <ecNumber evidence="11">2.7.7.-</ecNumber>
    </recommendedName>
    <alternativeName>
        <fullName evidence="11">ATP-binding domain-containing protein 3</fullName>
    </alternativeName>
    <alternativeName>
        <fullName evidence="11">Cytoplasmic tRNA adenylyltransferase 1</fullName>
    </alternativeName>
</protein>
<evidence type="ECO:0000313" key="14">
    <source>
        <dbReference type="Proteomes" id="UP001279410"/>
    </source>
</evidence>
<evidence type="ECO:0000256" key="1">
    <source>
        <dbReference type="ARBA" id="ARBA00003689"/>
    </source>
</evidence>
<evidence type="ECO:0000256" key="4">
    <source>
        <dbReference type="ARBA" id="ARBA00022555"/>
    </source>
</evidence>
<dbReference type="InterPro" id="IPR011063">
    <property type="entry name" value="TilS/TtcA_N"/>
</dbReference>
<feature type="domain" description="Beta/gamma crystallin 'Greek key'" evidence="12">
    <location>
        <begin position="60"/>
        <end position="104"/>
    </location>
</feature>
<evidence type="ECO:0000256" key="7">
    <source>
        <dbReference type="ARBA" id="ARBA00022694"/>
    </source>
</evidence>
<dbReference type="GO" id="GO:0002144">
    <property type="term" value="C:cytosolic tRNA wobble base thiouridylase complex"/>
    <property type="evidence" value="ECO:0007669"/>
    <property type="project" value="TreeGrafter"/>
</dbReference>
<dbReference type="PANTHER" id="PTHR11807:SF12">
    <property type="entry name" value="CYTOPLASMIC TRNA 2-THIOLATION PROTEIN 1"/>
    <property type="match status" value="1"/>
</dbReference>
<gene>
    <name evidence="11" type="primary">CTU1</name>
    <name evidence="11" type="synonym">ATPBD3</name>
    <name evidence="11" type="synonym">NCS6</name>
    <name evidence="13" type="ORF">AKAME5_000548700</name>
</gene>
<comment type="function">
    <text evidence="11">Plays a central role in 2-thiolation of mcm(5)S(2)U at tRNA wobble positions of tRNA(Lys), tRNA(Glu) and tRNA(Gln). Directly binds tRNAs and probably acts by catalyzing adenylation of tRNAs, an intermediate required for 2-thiolation. It is unclear whether it acts as a sulfurtransferase that transfers sulfur from thiocarboxylated URM1 onto the uridine of tRNAs at wobble position.</text>
</comment>
<reference evidence="13" key="1">
    <citation type="submission" date="2022-08" db="EMBL/GenBank/DDBJ databases">
        <title>Genome sequencing of akame (Lates japonicus).</title>
        <authorList>
            <person name="Hashiguchi Y."/>
            <person name="Takahashi H."/>
        </authorList>
    </citation>
    <scope>NUCLEOTIDE SEQUENCE</scope>
    <source>
        <strain evidence="13">Kochi</strain>
    </source>
</reference>
<dbReference type="EMBL" id="BRZM01000014">
    <property type="protein sequence ID" value="GLD52615.1"/>
    <property type="molecule type" value="Genomic_DNA"/>
</dbReference>
<dbReference type="Gene3D" id="3.40.50.620">
    <property type="entry name" value="HUPs"/>
    <property type="match status" value="1"/>
</dbReference>
<dbReference type="GO" id="GO:0005739">
    <property type="term" value="C:mitochondrion"/>
    <property type="evidence" value="ECO:0007669"/>
    <property type="project" value="TreeGrafter"/>
</dbReference>
<dbReference type="Proteomes" id="UP001279410">
    <property type="component" value="Unassembled WGS sequence"/>
</dbReference>
<keyword evidence="8" id="KW-0677">Repeat</keyword>
<evidence type="ECO:0000256" key="2">
    <source>
        <dbReference type="ARBA" id="ARBA00009646"/>
    </source>
</evidence>
<keyword evidence="6 11" id="KW-0808">Transferase</keyword>
<evidence type="ECO:0000256" key="3">
    <source>
        <dbReference type="ARBA" id="ARBA00022490"/>
    </source>
</evidence>
<name>A0AAD3MEC1_LATJO</name>
<dbReference type="InterPro" id="IPR001064">
    <property type="entry name" value="Beta/gamma_crystallin"/>
</dbReference>
<dbReference type="CDD" id="cd01713">
    <property type="entry name" value="CTU1-like"/>
    <property type="match status" value="1"/>
</dbReference>
<feature type="domain" description="Beta/gamma crystallin 'Greek key'" evidence="12">
    <location>
        <begin position="110"/>
        <end position="151"/>
    </location>
</feature>
<dbReference type="Pfam" id="PF00030">
    <property type="entry name" value="Crystall"/>
    <property type="match status" value="2"/>
</dbReference>
<comment type="subcellular location">
    <subcellularLocation>
        <location evidence="11">Cytoplasm</location>
    </subcellularLocation>
</comment>
<keyword evidence="7 11" id="KW-0819">tRNA processing</keyword>
<keyword evidence="4 11" id="KW-0820">tRNA-binding</keyword>
<comment type="caution">
    <text evidence="13">The sequence shown here is derived from an EMBL/GenBank/DDBJ whole genome shotgun (WGS) entry which is preliminary data.</text>
</comment>
<dbReference type="SUPFAM" id="SSF49695">
    <property type="entry name" value="gamma-Crystallin-like"/>
    <property type="match status" value="1"/>
</dbReference>
<evidence type="ECO:0000256" key="11">
    <source>
        <dbReference type="HAMAP-Rule" id="MF_03053"/>
    </source>
</evidence>
<dbReference type="InterPro" id="IPR056369">
    <property type="entry name" value="CTU1-like_ATP-bd"/>
</dbReference>
<evidence type="ECO:0000256" key="6">
    <source>
        <dbReference type="ARBA" id="ARBA00022679"/>
    </source>
</evidence>
<dbReference type="InterPro" id="IPR000541">
    <property type="entry name" value="Ncs6/Tuc1/Ctu1"/>
</dbReference>
<sequence length="540" mass="60969">MATDHQNPASKQQQPGTSAFKLVIYEQENFQGGCHELTGPCNNLQEAGVEKVGSILVLCGPWVGYEQANCKGEQYVFEKGEYPRWDSWTNSRRSDTITAFRPIKVDSQEHKIVLYENPSFAGKKIEIIDDDVPSFHAHGYQEKVSSVRVQSGTWVGYQYPGYRGYQYLFEKGEYKDNTEFGAQIPQIQLRFIGNFVKMPVLCSSCAEKRAVLKRPKTGHSLCKECFFWAFEEEVHQTIVAAKLFKPGETVGIAASGGKDSTVLAHVMKVLNERYSYGLELMLLSVDEGITGYRDDSLETVKRNQQQYELPLKIVSYEALYGWTMDAIVKQVGLKNNCTFCGVFRRQALDRGAIMLKVDRICTGHNADDVAETVLMNVLRGDIARLRRCTAISTASEGEGVVPRCKPLKYAYEKEIVLYAYFKKLDYFSTECIYSPNAYRGYARTFLKDLESVRPSSIMDIIHSGENLSVREGVKMPVQGTCNRCGYISSQALCKSCVLLEGLNRGLPKLGIGKHHRLHDKILSQQPLTEKEERKLKSVDF</sequence>
<evidence type="ECO:0000259" key="12">
    <source>
        <dbReference type="PROSITE" id="PS50915"/>
    </source>
</evidence>
<dbReference type="FunFam" id="2.60.20.10:FF:000005">
    <property type="entry name" value="Crystallin, beta B1"/>
    <property type="match status" value="1"/>
</dbReference>
<keyword evidence="14" id="KW-1185">Reference proteome</keyword>
<comment type="similarity">
    <text evidence="11">Belongs to the TtcA family. CTU1/NCS6/ATPBD3 subfamily.</text>
</comment>
<dbReference type="Pfam" id="PF01171">
    <property type="entry name" value="ATP_bind_3"/>
    <property type="match status" value="1"/>
</dbReference>
<feature type="domain" description="Beta/gamma crystallin 'Greek key'" evidence="12">
    <location>
        <begin position="152"/>
        <end position="191"/>
    </location>
</feature>
<evidence type="ECO:0000256" key="9">
    <source>
        <dbReference type="ARBA" id="ARBA00022884"/>
    </source>
</evidence>
<feature type="domain" description="Beta/gamma crystallin 'Greek key'" evidence="12">
    <location>
        <begin position="20"/>
        <end position="59"/>
    </location>
</feature>
<dbReference type="HAMAP" id="MF_03053">
    <property type="entry name" value="CTU1"/>
    <property type="match status" value="1"/>
</dbReference>
<dbReference type="SMART" id="SM00247">
    <property type="entry name" value="XTALbg"/>
    <property type="match status" value="2"/>
</dbReference>
<dbReference type="GO" id="GO:0005212">
    <property type="term" value="F:structural constituent of eye lens"/>
    <property type="evidence" value="ECO:0007669"/>
    <property type="project" value="UniProtKB-KW"/>
</dbReference>
<keyword evidence="3 11" id="KW-0963">Cytoplasm</keyword>
<dbReference type="InterPro" id="IPR032442">
    <property type="entry name" value="CTU1_C"/>
</dbReference>
<evidence type="ECO:0000313" key="13">
    <source>
        <dbReference type="EMBL" id="GLD52615.1"/>
    </source>
</evidence>
<dbReference type="Pfam" id="PF16503">
    <property type="entry name" value="zn-ribbon_14"/>
    <property type="match status" value="1"/>
</dbReference>
<dbReference type="InterPro" id="IPR014729">
    <property type="entry name" value="Rossmann-like_a/b/a_fold"/>
</dbReference>
<accession>A0AAD3MEC1</accession>
<dbReference type="PROSITE" id="PS50915">
    <property type="entry name" value="CRYSTALLIN_BETA_GAMMA"/>
    <property type="match status" value="4"/>
</dbReference>